<dbReference type="EMBL" id="CM055751">
    <property type="protein sequence ID" value="KAJ7992867.1"/>
    <property type="molecule type" value="Genomic_DNA"/>
</dbReference>
<evidence type="ECO:0000313" key="1">
    <source>
        <dbReference type="EMBL" id="KAJ7992867.1"/>
    </source>
</evidence>
<dbReference type="Proteomes" id="UP001157502">
    <property type="component" value="Chromosome 24"/>
</dbReference>
<name>A0ACC2FNL6_DALPE</name>
<accession>A0ACC2FNL6</accession>
<organism evidence="1 2">
    <name type="scientific">Dallia pectoralis</name>
    <name type="common">Alaska blackfish</name>
    <dbReference type="NCBI Taxonomy" id="75939"/>
    <lineage>
        <taxon>Eukaryota</taxon>
        <taxon>Metazoa</taxon>
        <taxon>Chordata</taxon>
        <taxon>Craniata</taxon>
        <taxon>Vertebrata</taxon>
        <taxon>Euteleostomi</taxon>
        <taxon>Actinopterygii</taxon>
        <taxon>Neopterygii</taxon>
        <taxon>Teleostei</taxon>
        <taxon>Protacanthopterygii</taxon>
        <taxon>Esociformes</taxon>
        <taxon>Umbridae</taxon>
        <taxon>Dallia</taxon>
    </lineage>
</organism>
<reference evidence="1" key="1">
    <citation type="submission" date="2021-05" db="EMBL/GenBank/DDBJ databases">
        <authorList>
            <person name="Pan Q."/>
            <person name="Jouanno E."/>
            <person name="Zahm M."/>
            <person name="Klopp C."/>
            <person name="Cabau C."/>
            <person name="Louis A."/>
            <person name="Berthelot C."/>
            <person name="Parey E."/>
            <person name="Roest Crollius H."/>
            <person name="Montfort J."/>
            <person name="Robinson-Rechavi M."/>
            <person name="Bouchez O."/>
            <person name="Lampietro C."/>
            <person name="Lopez Roques C."/>
            <person name="Donnadieu C."/>
            <person name="Postlethwait J."/>
            <person name="Bobe J."/>
            <person name="Dillon D."/>
            <person name="Chandos A."/>
            <person name="von Hippel F."/>
            <person name="Guiguen Y."/>
        </authorList>
    </citation>
    <scope>NUCLEOTIDE SEQUENCE</scope>
    <source>
        <strain evidence="1">YG-Jan2019</strain>
    </source>
</reference>
<evidence type="ECO:0000313" key="2">
    <source>
        <dbReference type="Proteomes" id="UP001157502"/>
    </source>
</evidence>
<gene>
    <name evidence="1" type="ORF">DPEC_G00266510</name>
</gene>
<proteinExistence type="predicted"/>
<keyword evidence="2" id="KW-1185">Reference proteome</keyword>
<comment type="caution">
    <text evidence="1">The sequence shown here is derived from an EMBL/GenBank/DDBJ whole genome shotgun (WGS) entry which is preliminary data.</text>
</comment>
<sequence length="255" mass="28536">MKDLPKNNIYHEARLFLLMAFIMGNSLKTDAFDPTVITTAEPFKATVPTRPVLQPKETVPTTGNYVLNDINRKPCIKISMGVEFVVIEQKKASYFNLDPAYTKISGRCGEKEAVFSLAILGEGGYLELTFVKNGNRSYLSKIRANLSPGKGNKNYPGVMDHETMFPNDAGCSLKCKSQTELHLSENLRVKIMSLQFQSFNLINGSFGPEVECWGDFLRRIIPIILGSAVVGLVLIGILIFLVIRDRRRHSGYDRL</sequence>
<protein>
    <submittedName>
        <fullName evidence="1">Uncharacterized protein</fullName>
    </submittedName>
</protein>